<evidence type="ECO:0000256" key="1">
    <source>
        <dbReference type="ARBA" id="ARBA00000085"/>
    </source>
</evidence>
<keyword evidence="6" id="KW-0418">Kinase</keyword>
<evidence type="ECO:0000256" key="7">
    <source>
        <dbReference type="ARBA" id="ARBA00022840"/>
    </source>
</evidence>
<dbReference type="OrthoDB" id="5522912at2"/>
<keyword evidence="10" id="KW-0175">Coiled coil</keyword>
<evidence type="ECO:0000313" key="15">
    <source>
        <dbReference type="Proteomes" id="UP000273405"/>
    </source>
</evidence>
<dbReference type="Pfam" id="PF00512">
    <property type="entry name" value="HisKA"/>
    <property type="match status" value="2"/>
</dbReference>
<dbReference type="Gene3D" id="3.40.50.2300">
    <property type="match status" value="1"/>
</dbReference>
<dbReference type="Pfam" id="PF08448">
    <property type="entry name" value="PAS_4"/>
    <property type="match status" value="1"/>
</dbReference>
<dbReference type="InterPro" id="IPR036097">
    <property type="entry name" value="HisK_dim/P_sf"/>
</dbReference>
<evidence type="ECO:0000256" key="2">
    <source>
        <dbReference type="ARBA" id="ARBA00012438"/>
    </source>
</evidence>
<dbReference type="EC" id="2.7.13.3" evidence="2"/>
<dbReference type="InterPro" id="IPR003594">
    <property type="entry name" value="HATPase_dom"/>
</dbReference>
<dbReference type="GO" id="GO:0005524">
    <property type="term" value="F:ATP binding"/>
    <property type="evidence" value="ECO:0007669"/>
    <property type="project" value="UniProtKB-KW"/>
</dbReference>
<evidence type="ECO:0000256" key="9">
    <source>
        <dbReference type="PROSITE-ProRule" id="PRU00169"/>
    </source>
</evidence>
<organism evidence="14 15">
    <name type="scientific">Corallococcus sicarius</name>
    <dbReference type="NCBI Taxonomy" id="2316726"/>
    <lineage>
        <taxon>Bacteria</taxon>
        <taxon>Pseudomonadati</taxon>
        <taxon>Myxococcota</taxon>
        <taxon>Myxococcia</taxon>
        <taxon>Myxococcales</taxon>
        <taxon>Cystobacterineae</taxon>
        <taxon>Myxococcaceae</taxon>
        <taxon>Corallococcus</taxon>
    </lineage>
</organism>
<dbReference type="InterPro" id="IPR001789">
    <property type="entry name" value="Sig_transdc_resp-reg_receiver"/>
</dbReference>
<gene>
    <name evidence="14" type="ORF">D7X12_37690</name>
</gene>
<dbReference type="GO" id="GO:0000155">
    <property type="term" value="F:phosphorelay sensor kinase activity"/>
    <property type="evidence" value="ECO:0007669"/>
    <property type="project" value="InterPro"/>
</dbReference>
<evidence type="ECO:0000313" key="14">
    <source>
        <dbReference type="EMBL" id="RKH32085.1"/>
    </source>
</evidence>
<feature type="domain" description="Histidine kinase" evidence="12">
    <location>
        <begin position="201"/>
        <end position="419"/>
    </location>
</feature>
<dbReference type="RefSeq" id="WP_120630017.1">
    <property type="nucleotide sequence ID" value="NZ_RAWG01000426.1"/>
</dbReference>
<dbReference type="InterPro" id="IPR000014">
    <property type="entry name" value="PAS"/>
</dbReference>
<dbReference type="Pfam" id="PF00072">
    <property type="entry name" value="Response_reg"/>
    <property type="match status" value="1"/>
</dbReference>
<dbReference type="EMBL" id="RAWG01000426">
    <property type="protein sequence ID" value="RKH32085.1"/>
    <property type="molecule type" value="Genomic_DNA"/>
</dbReference>
<dbReference type="Gene3D" id="3.30.450.20">
    <property type="entry name" value="PAS domain"/>
    <property type="match status" value="1"/>
</dbReference>
<comment type="caution">
    <text evidence="14">The sequence shown here is derived from an EMBL/GenBank/DDBJ whole genome shotgun (WGS) entry which is preliminary data.</text>
</comment>
<dbReference type="PANTHER" id="PTHR43547:SF2">
    <property type="entry name" value="HYBRID SIGNAL TRANSDUCTION HISTIDINE KINASE C"/>
    <property type="match status" value="1"/>
</dbReference>
<evidence type="ECO:0000256" key="4">
    <source>
        <dbReference type="ARBA" id="ARBA00022679"/>
    </source>
</evidence>
<keyword evidence="3 9" id="KW-0597">Phosphoprotein</keyword>
<sequence length="855" mass="94047">MTSTPPQAPDFRTLFEASPNAYLVLTPGLIIVAATDAYLRITQTRREAILGRHLFDAFPDNPRDPMANGVSNLRASLMHVLATGVPDAMAVQRYDIARPDPSDGGDFDVRYWSPHNSPVFDGDGTLRYVIHRVEDVTAFIHQKQQAAEESQQHAELQVRAGEMEGEIFQRAQQIQEANQQLRTANEQLGELDRLKSEFFANVSHEFRTPLTLMLGPTEDLLAGRAGALSDEARKELERVHRNARRLLKLVNALLDLSRLEAGPKEERFVPADLAALTTDAASSFRSAMERAGLKLTVDCPRVSAPVYVAPDLWEQIVLNLVSNAFKFTLQGGVTLRLREHGRWVSLEVEDTGSGIPAPELPRLFERFHRVPGTASRTHEGTGIGLALVQEFARLHGGTVGVNSQEGQGTTFTVTLPLGHAHLPPERIRATPHPRSAAREATTAYVQEALQWSPNPPKELTQSSRAPAPSQETPAREALPRARILLADDNRDMRDYIQRVLSTDYEVEAVKDGQKALEAALENPPDLVLSDVMMPRLDGVGLLRALRAAPRTRELPILLLSAKAGEQATVEGLTSGADDYLVKPFSAGELLARIASNLKLARMRREVADERARSEGLSEALRGRDDFLSVAAHELRTPLTAFQLHLDLVERGLGKDAPPKVLERLKQARAFIRRLAALVEVLMDVSQITSGRLKLARTDVDLAELLVEVTRFAEEEARRDGTQLTVTVHGPVTGAFDPSRISQVVHNLVSNALKFGRGRPVDVTLRQDGEWVRLCVADRGIGIRPEDRERIFGRFERAVSTHHYGGLGLGLWVSRQVVEAHQGRIDVEDTPGGGTTFRVTLPVKEAPSPAAAALSG</sequence>
<dbReference type="InterPro" id="IPR003661">
    <property type="entry name" value="HisK_dim/P_dom"/>
</dbReference>
<name>A0A3A8MTL7_9BACT</name>
<feature type="domain" description="Histidine kinase" evidence="12">
    <location>
        <begin position="629"/>
        <end position="844"/>
    </location>
</feature>
<evidence type="ECO:0000259" key="13">
    <source>
        <dbReference type="PROSITE" id="PS50110"/>
    </source>
</evidence>
<keyword evidence="8" id="KW-0902">Two-component regulatory system</keyword>
<dbReference type="SUPFAM" id="SSF52172">
    <property type="entry name" value="CheY-like"/>
    <property type="match status" value="1"/>
</dbReference>
<dbReference type="FunFam" id="3.30.565.10:FF:000006">
    <property type="entry name" value="Sensor histidine kinase WalK"/>
    <property type="match status" value="1"/>
</dbReference>
<dbReference type="SUPFAM" id="SSF55785">
    <property type="entry name" value="PYP-like sensor domain (PAS domain)"/>
    <property type="match status" value="1"/>
</dbReference>
<dbReference type="Pfam" id="PF02518">
    <property type="entry name" value="HATPase_c"/>
    <property type="match status" value="2"/>
</dbReference>
<dbReference type="SUPFAM" id="SSF55874">
    <property type="entry name" value="ATPase domain of HSP90 chaperone/DNA topoisomerase II/histidine kinase"/>
    <property type="match status" value="2"/>
</dbReference>
<accession>A0A3A8MTL7</accession>
<dbReference type="CDD" id="cd16922">
    <property type="entry name" value="HATPase_EvgS-ArcB-TorS-like"/>
    <property type="match status" value="1"/>
</dbReference>
<dbReference type="Gene3D" id="3.30.565.10">
    <property type="entry name" value="Histidine kinase-like ATPase, C-terminal domain"/>
    <property type="match status" value="2"/>
</dbReference>
<dbReference type="InterPro" id="IPR013656">
    <property type="entry name" value="PAS_4"/>
</dbReference>
<dbReference type="InterPro" id="IPR005467">
    <property type="entry name" value="His_kinase_dom"/>
</dbReference>
<dbReference type="Gene3D" id="1.10.287.130">
    <property type="match status" value="2"/>
</dbReference>
<dbReference type="PANTHER" id="PTHR43547">
    <property type="entry name" value="TWO-COMPONENT HISTIDINE KINASE"/>
    <property type="match status" value="1"/>
</dbReference>
<proteinExistence type="predicted"/>
<dbReference type="FunFam" id="3.30.565.10:FF:000037">
    <property type="entry name" value="Hybrid sensor histidine kinase/response regulator"/>
    <property type="match status" value="1"/>
</dbReference>
<keyword evidence="15" id="KW-1185">Reference proteome</keyword>
<evidence type="ECO:0000256" key="11">
    <source>
        <dbReference type="SAM" id="MobiDB-lite"/>
    </source>
</evidence>
<dbReference type="SMART" id="SM00387">
    <property type="entry name" value="HATPase_c"/>
    <property type="match status" value="2"/>
</dbReference>
<feature type="region of interest" description="Disordered" evidence="11">
    <location>
        <begin position="453"/>
        <end position="477"/>
    </location>
</feature>
<dbReference type="InterPro" id="IPR004358">
    <property type="entry name" value="Sig_transdc_His_kin-like_C"/>
</dbReference>
<dbReference type="InterPro" id="IPR011006">
    <property type="entry name" value="CheY-like_superfamily"/>
</dbReference>
<dbReference type="PROSITE" id="PS50109">
    <property type="entry name" value="HIS_KIN"/>
    <property type="match status" value="2"/>
</dbReference>
<dbReference type="AlphaFoldDB" id="A0A3A8MTL7"/>
<dbReference type="CDD" id="cd17574">
    <property type="entry name" value="REC_OmpR"/>
    <property type="match status" value="1"/>
</dbReference>
<dbReference type="SMART" id="SM00091">
    <property type="entry name" value="PAS"/>
    <property type="match status" value="1"/>
</dbReference>
<dbReference type="SUPFAM" id="SSF47384">
    <property type="entry name" value="Homodimeric domain of signal transducing histidine kinase"/>
    <property type="match status" value="2"/>
</dbReference>
<evidence type="ECO:0000256" key="8">
    <source>
        <dbReference type="ARBA" id="ARBA00023012"/>
    </source>
</evidence>
<comment type="catalytic activity">
    <reaction evidence="1">
        <text>ATP + protein L-histidine = ADP + protein N-phospho-L-histidine.</text>
        <dbReference type="EC" id="2.7.13.3"/>
    </reaction>
</comment>
<dbReference type="CDD" id="cd00082">
    <property type="entry name" value="HisKA"/>
    <property type="match status" value="2"/>
</dbReference>
<keyword evidence="7" id="KW-0067">ATP-binding</keyword>
<evidence type="ECO:0000256" key="3">
    <source>
        <dbReference type="ARBA" id="ARBA00022553"/>
    </source>
</evidence>
<dbReference type="FunFam" id="1.10.287.130:FF:000045">
    <property type="entry name" value="Two-component system sensor histidine kinase/response regulator"/>
    <property type="match status" value="1"/>
</dbReference>
<evidence type="ECO:0000256" key="6">
    <source>
        <dbReference type="ARBA" id="ARBA00022777"/>
    </source>
</evidence>
<protein>
    <recommendedName>
        <fullName evidence="2">histidine kinase</fullName>
        <ecNumber evidence="2">2.7.13.3</ecNumber>
    </recommendedName>
</protein>
<dbReference type="SMART" id="SM00388">
    <property type="entry name" value="HisKA"/>
    <property type="match status" value="2"/>
</dbReference>
<feature type="modified residue" description="4-aspartylphosphate" evidence="9">
    <location>
        <position position="530"/>
    </location>
</feature>
<dbReference type="PROSITE" id="PS50110">
    <property type="entry name" value="RESPONSE_REGULATORY"/>
    <property type="match status" value="1"/>
</dbReference>
<feature type="coiled-coil region" evidence="10">
    <location>
        <begin position="167"/>
        <end position="197"/>
    </location>
</feature>
<keyword evidence="4" id="KW-0808">Transferase</keyword>
<feature type="compositionally biased region" description="Polar residues" evidence="11">
    <location>
        <begin position="459"/>
        <end position="472"/>
    </location>
</feature>
<keyword evidence="5" id="KW-0547">Nucleotide-binding</keyword>
<dbReference type="PRINTS" id="PR00344">
    <property type="entry name" value="BCTRLSENSOR"/>
</dbReference>
<feature type="domain" description="Response regulatory" evidence="13">
    <location>
        <begin position="482"/>
        <end position="597"/>
    </location>
</feature>
<evidence type="ECO:0000256" key="5">
    <source>
        <dbReference type="ARBA" id="ARBA00022741"/>
    </source>
</evidence>
<reference evidence="15" key="1">
    <citation type="submission" date="2018-09" db="EMBL/GenBank/DDBJ databases">
        <authorList>
            <person name="Livingstone P.G."/>
            <person name="Whitworth D.E."/>
        </authorList>
    </citation>
    <scope>NUCLEOTIDE SEQUENCE [LARGE SCALE GENOMIC DNA]</scope>
    <source>
        <strain evidence="15">CA040B</strain>
    </source>
</reference>
<evidence type="ECO:0000259" key="12">
    <source>
        <dbReference type="PROSITE" id="PS50109"/>
    </source>
</evidence>
<dbReference type="InterPro" id="IPR035965">
    <property type="entry name" value="PAS-like_dom_sf"/>
</dbReference>
<dbReference type="InterPro" id="IPR036890">
    <property type="entry name" value="HATPase_C_sf"/>
</dbReference>
<evidence type="ECO:0000256" key="10">
    <source>
        <dbReference type="SAM" id="Coils"/>
    </source>
</evidence>
<dbReference type="SMART" id="SM00448">
    <property type="entry name" value="REC"/>
    <property type="match status" value="1"/>
</dbReference>
<dbReference type="Proteomes" id="UP000273405">
    <property type="component" value="Unassembled WGS sequence"/>
</dbReference>